<comment type="pathway">
    <text evidence="9">Protein modification; lipoprotein biosynthesis (N-acyl transfer).</text>
</comment>
<dbReference type="PANTHER" id="PTHR38686:SF1">
    <property type="entry name" value="APOLIPOPROTEIN N-ACYLTRANSFERASE"/>
    <property type="match status" value="1"/>
</dbReference>
<feature type="transmembrane region" description="Helical" evidence="9">
    <location>
        <begin position="12"/>
        <end position="37"/>
    </location>
</feature>
<name>A0ABZ2L4I7_9BACT</name>
<dbReference type="InterPro" id="IPR004563">
    <property type="entry name" value="Apolipo_AcylTrfase"/>
</dbReference>
<dbReference type="Proteomes" id="UP001374803">
    <property type="component" value="Chromosome"/>
</dbReference>
<dbReference type="PROSITE" id="PS50263">
    <property type="entry name" value="CN_HYDROLASE"/>
    <property type="match status" value="1"/>
</dbReference>
<comment type="function">
    <text evidence="9">Catalyzes the phospholipid dependent N-acylation of the N-terminal cysteine of apolipoprotein, the last step in lipoprotein maturation.</text>
</comment>
<proteinExistence type="inferred from homology"/>
<organism evidence="11 12">
    <name type="scientific">Pendulispora rubella</name>
    <dbReference type="NCBI Taxonomy" id="2741070"/>
    <lineage>
        <taxon>Bacteria</taxon>
        <taxon>Pseudomonadati</taxon>
        <taxon>Myxococcota</taxon>
        <taxon>Myxococcia</taxon>
        <taxon>Myxococcales</taxon>
        <taxon>Sorangiineae</taxon>
        <taxon>Pendulisporaceae</taxon>
        <taxon>Pendulispora</taxon>
    </lineage>
</organism>
<dbReference type="Gene3D" id="3.60.110.10">
    <property type="entry name" value="Carbon-nitrogen hydrolase"/>
    <property type="match status" value="1"/>
</dbReference>
<evidence type="ECO:0000256" key="3">
    <source>
        <dbReference type="ARBA" id="ARBA00022475"/>
    </source>
</evidence>
<comment type="caution">
    <text evidence="9">Lacks conserved residue(s) required for the propagation of feature annotation.</text>
</comment>
<evidence type="ECO:0000256" key="6">
    <source>
        <dbReference type="ARBA" id="ARBA00022989"/>
    </source>
</evidence>
<dbReference type="Pfam" id="PF00795">
    <property type="entry name" value="CN_hydrolase"/>
    <property type="match status" value="1"/>
</dbReference>
<keyword evidence="6 9" id="KW-1133">Transmembrane helix</keyword>
<dbReference type="PANTHER" id="PTHR38686">
    <property type="entry name" value="APOLIPOPROTEIN N-ACYLTRANSFERASE"/>
    <property type="match status" value="1"/>
</dbReference>
<dbReference type="InterPro" id="IPR036526">
    <property type="entry name" value="C-N_Hydrolase_sf"/>
</dbReference>
<feature type="domain" description="CN hydrolase" evidence="10">
    <location>
        <begin position="218"/>
        <end position="475"/>
    </location>
</feature>
<feature type="transmembrane region" description="Helical" evidence="9">
    <location>
        <begin position="116"/>
        <end position="135"/>
    </location>
</feature>
<feature type="transmembrane region" description="Helical" evidence="9">
    <location>
        <begin position="49"/>
        <end position="67"/>
    </location>
</feature>
<reference evidence="11" key="1">
    <citation type="submission" date="2021-12" db="EMBL/GenBank/DDBJ databases">
        <title>Discovery of the Pendulisporaceae a myxobacterial family with distinct sporulation behavior and unique specialized metabolism.</title>
        <authorList>
            <person name="Garcia R."/>
            <person name="Popoff A."/>
            <person name="Bader C.D."/>
            <person name="Loehr J."/>
            <person name="Walesch S."/>
            <person name="Walt C."/>
            <person name="Boldt J."/>
            <person name="Bunk B."/>
            <person name="Haeckl F.J.F.P.J."/>
            <person name="Gunesch A.P."/>
            <person name="Birkelbach J."/>
            <person name="Nuebel U."/>
            <person name="Pietschmann T."/>
            <person name="Bach T."/>
            <person name="Mueller R."/>
        </authorList>
    </citation>
    <scope>NUCLEOTIDE SEQUENCE</scope>
    <source>
        <strain evidence="11">MSr11367</strain>
    </source>
</reference>
<dbReference type="Pfam" id="PF20154">
    <property type="entry name" value="LNT_N"/>
    <property type="match status" value="1"/>
</dbReference>
<comment type="similarity">
    <text evidence="2 9">Belongs to the CN hydrolase family. Apolipoprotein N-acyltransferase subfamily.</text>
</comment>
<protein>
    <recommendedName>
        <fullName evidence="9">Apolipoprotein N-acyltransferase</fullName>
        <shortName evidence="9">ALP N-acyltransferase</shortName>
        <ecNumber evidence="9">2.3.1.269</ecNumber>
    </recommendedName>
</protein>
<evidence type="ECO:0000256" key="9">
    <source>
        <dbReference type="HAMAP-Rule" id="MF_01148"/>
    </source>
</evidence>
<dbReference type="NCBIfam" id="TIGR00546">
    <property type="entry name" value="lnt"/>
    <property type="match status" value="1"/>
</dbReference>
<evidence type="ECO:0000256" key="5">
    <source>
        <dbReference type="ARBA" id="ARBA00022692"/>
    </source>
</evidence>
<comment type="catalytic activity">
    <reaction evidence="9">
        <text>N-terminal S-1,2-diacyl-sn-glyceryl-L-cysteinyl-[lipoprotein] + a glycerophospholipid = N-acyl-S-1,2-diacyl-sn-glyceryl-L-cysteinyl-[lipoprotein] + a 2-acyl-sn-glycero-3-phospholipid + H(+)</text>
        <dbReference type="Rhea" id="RHEA:48228"/>
        <dbReference type="Rhea" id="RHEA-COMP:14681"/>
        <dbReference type="Rhea" id="RHEA-COMP:14684"/>
        <dbReference type="ChEBI" id="CHEBI:15378"/>
        <dbReference type="ChEBI" id="CHEBI:136912"/>
        <dbReference type="ChEBI" id="CHEBI:140656"/>
        <dbReference type="ChEBI" id="CHEBI:140657"/>
        <dbReference type="ChEBI" id="CHEBI:140660"/>
        <dbReference type="EC" id="2.3.1.269"/>
    </reaction>
</comment>
<evidence type="ECO:0000256" key="8">
    <source>
        <dbReference type="ARBA" id="ARBA00023315"/>
    </source>
</evidence>
<dbReference type="InterPro" id="IPR045378">
    <property type="entry name" value="LNT_N"/>
</dbReference>
<evidence type="ECO:0000259" key="10">
    <source>
        <dbReference type="PROSITE" id="PS50263"/>
    </source>
</evidence>
<dbReference type="EC" id="2.3.1.269" evidence="9"/>
<evidence type="ECO:0000256" key="2">
    <source>
        <dbReference type="ARBA" id="ARBA00010065"/>
    </source>
</evidence>
<keyword evidence="5 9" id="KW-0812">Transmembrane</keyword>
<sequence length="520" mass="55903">MKIAAGAVLSAVLLALYAQVTGAWFVLGFVALVPWLLALNRVRSLGQALGAGLAMSVAVSMAVFPWLPETLERYAGASSSVWPWLALLVAAPFLQPQFLTYALVRHLLGAARARAVLAAAAAYVATELLASKLLFDTLGLGLYPSRYLRQGADLVGVHGLTWMLLLVNEAVAQAISRKPEARRYALAALGLVGLDMGYGWMRCAQSRDEGPATVVGVVQANITNYDKLRADRGAFEAVRYILDEHVALSDDLRRNGNPDLIVWPETVYPTTFGSPKSEAGAAFDTEILSFAAGRGTPVVFGAYDASAGHEYNAAFFVEAAAQKPAVRAYRKSLLFPFTERVPALLDSEWLRARLPWVGHWDTGPGPEVVGITLRDGRRLSALPLICYDALSTSFVAQAARRGADLIVTLSNDSWFPDERAPRLHLVSAAFRSIETRLPQVRSTNSGISAVISPAGDWLATAGWNERRIVTASVATGTRAFAPAVLLAPWLGPLLASWALIEVLLAQLSKRNATNAGTKTK</sequence>
<accession>A0ABZ2L4I7</accession>
<evidence type="ECO:0000313" key="12">
    <source>
        <dbReference type="Proteomes" id="UP001374803"/>
    </source>
</evidence>
<dbReference type="RefSeq" id="WP_394835506.1">
    <property type="nucleotide sequence ID" value="NZ_CP089929.1"/>
</dbReference>
<keyword evidence="3 9" id="KW-1003">Cell membrane</keyword>
<dbReference type="EMBL" id="CP089983">
    <property type="protein sequence ID" value="WXB05857.1"/>
    <property type="molecule type" value="Genomic_DNA"/>
</dbReference>
<keyword evidence="8 9" id="KW-0012">Acyltransferase</keyword>
<dbReference type="CDD" id="cd07571">
    <property type="entry name" value="ALP_N-acyl_transferase"/>
    <property type="match status" value="1"/>
</dbReference>
<comment type="subcellular location">
    <subcellularLocation>
        <location evidence="1 9">Cell membrane</location>
        <topology evidence="1 9">Multi-pass membrane protein</topology>
    </subcellularLocation>
</comment>
<evidence type="ECO:0000256" key="4">
    <source>
        <dbReference type="ARBA" id="ARBA00022679"/>
    </source>
</evidence>
<feature type="transmembrane region" description="Helical" evidence="9">
    <location>
        <begin position="82"/>
        <end position="104"/>
    </location>
</feature>
<evidence type="ECO:0000256" key="1">
    <source>
        <dbReference type="ARBA" id="ARBA00004651"/>
    </source>
</evidence>
<evidence type="ECO:0000313" key="11">
    <source>
        <dbReference type="EMBL" id="WXB05857.1"/>
    </source>
</evidence>
<dbReference type="SUPFAM" id="SSF56317">
    <property type="entry name" value="Carbon-nitrogen hydrolase"/>
    <property type="match status" value="1"/>
</dbReference>
<keyword evidence="4 9" id="KW-0808">Transferase</keyword>
<keyword evidence="12" id="KW-1185">Reference proteome</keyword>
<gene>
    <name evidence="9 11" type="primary">lnt</name>
    <name evidence="11" type="ORF">LVJ94_01090</name>
</gene>
<dbReference type="HAMAP" id="MF_01148">
    <property type="entry name" value="Lnt"/>
    <property type="match status" value="1"/>
</dbReference>
<dbReference type="InterPro" id="IPR003010">
    <property type="entry name" value="C-N_Hydrolase"/>
</dbReference>
<keyword evidence="7 9" id="KW-0472">Membrane</keyword>
<evidence type="ECO:0000256" key="7">
    <source>
        <dbReference type="ARBA" id="ARBA00023136"/>
    </source>
</evidence>